<name>A0A544YD71_9ACTN</name>
<evidence type="ECO:0000256" key="1">
    <source>
        <dbReference type="SAM" id="MobiDB-lite"/>
    </source>
</evidence>
<dbReference type="EMBL" id="VIRM01000059">
    <property type="protein sequence ID" value="TQS14492.1"/>
    <property type="molecule type" value="Genomic_DNA"/>
</dbReference>
<dbReference type="RefSeq" id="WP_142624309.1">
    <property type="nucleotide sequence ID" value="NZ_VIRM01000059.1"/>
</dbReference>
<dbReference type="InterPro" id="IPR010985">
    <property type="entry name" value="Ribbon_hlx_hlx"/>
</dbReference>
<dbReference type="AlphaFoldDB" id="A0A544YD71"/>
<feature type="region of interest" description="Disordered" evidence="1">
    <location>
        <begin position="50"/>
        <end position="74"/>
    </location>
</feature>
<dbReference type="Proteomes" id="UP000316541">
    <property type="component" value="Unassembled WGS sequence"/>
</dbReference>
<sequence>MAHEKITITLPDHLVRAARGAAEDAGQSLSAYVARAVRSAVLAQQLAATPLPPDPDWAAFTEEGEPGNGGEVAA</sequence>
<evidence type="ECO:0000313" key="2">
    <source>
        <dbReference type="EMBL" id="TQS14492.1"/>
    </source>
</evidence>
<proteinExistence type="predicted"/>
<evidence type="ECO:0008006" key="4">
    <source>
        <dbReference type="Google" id="ProtNLM"/>
    </source>
</evidence>
<evidence type="ECO:0000313" key="3">
    <source>
        <dbReference type="Proteomes" id="UP000316541"/>
    </source>
</evidence>
<reference evidence="2 3" key="1">
    <citation type="submission" date="2019-07" db="EMBL/GenBank/DDBJ databases">
        <title>Microbispora hainanensis DSM 45428.</title>
        <authorList>
            <person name="Thawai C."/>
        </authorList>
    </citation>
    <scope>NUCLEOTIDE SEQUENCE [LARGE SCALE GENOMIC DNA]</scope>
    <source>
        <strain evidence="2 3">DSM 45428</strain>
    </source>
</reference>
<comment type="caution">
    <text evidence="2">The sequence shown here is derived from an EMBL/GenBank/DDBJ whole genome shotgun (WGS) entry which is preliminary data.</text>
</comment>
<dbReference type="SUPFAM" id="SSF47598">
    <property type="entry name" value="Ribbon-helix-helix"/>
    <property type="match status" value="1"/>
</dbReference>
<organism evidence="2 3">
    <name type="scientific">Microbispora hainanensis</name>
    <dbReference type="NCBI Taxonomy" id="568844"/>
    <lineage>
        <taxon>Bacteria</taxon>
        <taxon>Bacillati</taxon>
        <taxon>Actinomycetota</taxon>
        <taxon>Actinomycetes</taxon>
        <taxon>Streptosporangiales</taxon>
        <taxon>Streptosporangiaceae</taxon>
        <taxon>Microbispora</taxon>
    </lineage>
</organism>
<protein>
    <recommendedName>
        <fullName evidence="4">Toxin-antitoxin system HicB family antitoxin</fullName>
    </recommendedName>
</protein>
<accession>A0A544YD71</accession>
<gene>
    <name evidence="2" type="ORF">FLX08_33705</name>
</gene>
<dbReference type="GO" id="GO:0006355">
    <property type="term" value="P:regulation of DNA-templated transcription"/>
    <property type="evidence" value="ECO:0007669"/>
    <property type="project" value="InterPro"/>
</dbReference>